<dbReference type="PANTHER" id="PTHR21349:SF0">
    <property type="entry name" value="LARGE RIBOSOMAL SUBUNIT PROTEIN BL21M"/>
    <property type="match status" value="1"/>
</dbReference>
<evidence type="ECO:0000313" key="6">
    <source>
        <dbReference type="EMBL" id="OGH73947.1"/>
    </source>
</evidence>
<dbReference type="InterPro" id="IPR036164">
    <property type="entry name" value="bL21-like_sf"/>
</dbReference>
<dbReference type="EMBL" id="MFQN01000033">
    <property type="protein sequence ID" value="OGH73947.1"/>
    <property type="molecule type" value="Genomic_DNA"/>
</dbReference>
<dbReference type="GO" id="GO:0019843">
    <property type="term" value="F:rRNA binding"/>
    <property type="evidence" value="ECO:0007669"/>
    <property type="project" value="UniProtKB-UniRule"/>
</dbReference>
<dbReference type="PANTHER" id="PTHR21349">
    <property type="entry name" value="50S RIBOSOMAL PROTEIN L21"/>
    <property type="match status" value="1"/>
</dbReference>
<dbReference type="InterPro" id="IPR001787">
    <property type="entry name" value="Ribosomal_bL21"/>
</dbReference>
<dbReference type="GO" id="GO:1990904">
    <property type="term" value="C:ribonucleoprotein complex"/>
    <property type="evidence" value="ECO:0007669"/>
    <property type="project" value="UniProtKB-KW"/>
</dbReference>
<dbReference type="Proteomes" id="UP000178347">
    <property type="component" value="Unassembled WGS sequence"/>
</dbReference>
<keyword evidence="2 4" id="KW-0689">Ribosomal protein</keyword>
<dbReference type="Pfam" id="PF00829">
    <property type="entry name" value="Ribosomal_L21p"/>
    <property type="match status" value="1"/>
</dbReference>
<evidence type="ECO:0000256" key="2">
    <source>
        <dbReference type="ARBA" id="ARBA00022980"/>
    </source>
</evidence>
<dbReference type="AlphaFoldDB" id="A0A1F6MQN0"/>
<keyword evidence="4 5" id="KW-0694">RNA-binding</keyword>
<protein>
    <recommendedName>
        <fullName evidence="4">Large ribosomal subunit protein bL21</fullName>
    </recommendedName>
</protein>
<keyword evidence="3 4" id="KW-0687">Ribonucleoprotein</keyword>
<dbReference type="GO" id="GO:0005737">
    <property type="term" value="C:cytoplasm"/>
    <property type="evidence" value="ECO:0007669"/>
    <property type="project" value="UniProtKB-ARBA"/>
</dbReference>
<dbReference type="SUPFAM" id="SSF141091">
    <property type="entry name" value="L21p-like"/>
    <property type="match status" value="1"/>
</dbReference>
<evidence type="ECO:0000256" key="4">
    <source>
        <dbReference type="HAMAP-Rule" id="MF_01363"/>
    </source>
</evidence>
<comment type="function">
    <text evidence="4 5">This protein binds to 23S rRNA in the presence of protein L20.</text>
</comment>
<accession>A0A1F6MQN0</accession>
<dbReference type="GO" id="GO:0003735">
    <property type="term" value="F:structural constituent of ribosome"/>
    <property type="evidence" value="ECO:0007669"/>
    <property type="project" value="InterPro"/>
</dbReference>
<comment type="similarity">
    <text evidence="1 4 5">Belongs to the bacterial ribosomal protein bL21 family.</text>
</comment>
<sequence>MFSVIETGGKQYLVKSGETLRVEKLNIEDGKEFVFDKVLLTANEDGTDVKIGNPYLSDVVVKATVMAQGRAKKISVVKYKRKVRYHKVHGHRQSFTKVKID</sequence>
<evidence type="ECO:0000256" key="1">
    <source>
        <dbReference type="ARBA" id="ARBA00008563"/>
    </source>
</evidence>
<evidence type="ECO:0000256" key="3">
    <source>
        <dbReference type="ARBA" id="ARBA00023274"/>
    </source>
</evidence>
<dbReference type="InterPro" id="IPR028909">
    <property type="entry name" value="bL21-like"/>
</dbReference>
<comment type="caution">
    <text evidence="6">The sequence shown here is derived from an EMBL/GenBank/DDBJ whole genome shotgun (WGS) entry which is preliminary data.</text>
</comment>
<reference evidence="6 7" key="1">
    <citation type="journal article" date="2016" name="Nat. Commun.">
        <title>Thousands of microbial genomes shed light on interconnected biogeochemical processes in an aquifer system.</title>
        <authorList>
            <person name="Anantharaman K."/>
            <person name="Brown C.T."/>
            <person name="Hug L.A."/>
            <person name="Sharon I."/>
            <person name="Castelle C.J."/>
            <person name="Probst A.J."/>
            <person name="Thomas B.C."/>
            <person name="Singh A."/>
            <person name="Wilkins M.J."/>
            <person name="Karaoz U."/>
            <person name="Brodie E.L."/>
            <person name="Williams K.H."/>
            <person name="Hubbard S.S."/>
            <person name="Banfield J.F."/>
        </authorList>
    </citation>
    <scope>NUCLEOTIDE SEQUENCE [LARGE SCALE GENOMIC DNA]</scope>
</reference>
<dbReference type="HAMAP" id="MF_01363">
    <property type="entry name" value="Ribosomal_bL21"/>
    <property type="match status" value="1"/>
</dbReference>
<dbReference type="NCBIfam" id="TIGR00061">
    <property type="entry name" value="L21"/>
    <property type="match status" value="1"/>
</dbReference>
<dbReference type="GO" id="GO:0006412">
    <property type="term" value="P:translation"/>
    <property type="evidence" value="ECO:0007669"/>
    <property type="project" value="UniProtKB-UniRule"/>
</dbReference>
<gene>
    <name evidence="4" type="primary">rplU</name>
    <name evidence="6" type="ORF">A3G00_03510</name>
</gene>
<name>A0A1F6MQN0_9BACT</name>
<organism evidence="6 7">
    <name type="scientific">Candidatus Magasanikbacteria bacterium RIFCSPLOWO2_12_FULL_43_12</name>
    <dbReference type="NCBI Taxonomy" id="1798692"/>
    <lineage>
        <taxon>Bacteria</taxon>
        <taxon>Candidatus Magasanikiibacteriota</taxon>
    </lineage>
</organism>
<evidence type="ECO:0000256" key="5">
    <source>
        <dbReference type="RuleBase" id="RU000562"/>
    </source>
</evidence>
<dbReference type="STRING" id="1798692.A3G00_03510"/>
<keyword evidence="4 5" id="KW-0699">rRNA-binding</keyword>
<dbReference type="GO" id="GO:0005840">
    <property type="term" value="C:ribosome"/>
    <property type="evidence" value="ECO:0007669"/>
    <property type="project" value="UniProtKB-KW"/>
</dbReference>
<comment type="subunit">
    <text evidence="4">Part of the 50S ribosomal subunit. Contacts protein L20.</text>
</comment>
<proteinExistence type="inferred from homology"/>
<evidence type="ECO:0000313" key="7">
    <source>
        <dbReference type="Proteomes" id="UP000178347"/>
    </source>
</evidence>